<dbReference type="OrthoDB" id="571842at2"/>
<keyword evidence="1" id="KW-0732">Signal</keyword>
<organism evidence="2 3">
    <name type="scientific">Coleofasciculus chthonoplastes PCC 7420</name>
    <dbReference type="NCBI Taxonomy" id="118168"/>
    <lineage>
        <taxon>Bacteria</taxon>
        <taxon>Bacillati</taxon>
        <taxon>Cyanobacteriota</taxon>
        <taxon>Cyanophyceae</taxon>
        <taxon>Coleofasciculales</taxon>
        <taxon>Coleofasciculaceae</taxon>
        <taxon>Coleofasciculus</taxon>
    </lineage>
</organism>
<evidence type="ECO:0008006" key="4">
    <source>
        <dbReference type="Google" id="ProtNLM"/>
    </source>
</evidence>
<proteinExistence type="predicted"/>
<sequence>MNKGRYAATLAVALVLSAMSSPPALAATVDSNPLSGLLDWLNQQIAEIENYANGILQDKAEALTEALGSEFDGIVGDAAGVLGLPDPSQTRQAAEEAAAASEGAIYAGDRAANEIDRQTTRASAAGILSQEGQQQQKAVYEQTQQAVDAVQQASDLAQTEVVTQNVMKQIAIQNAQTAKVMGSVQSNLLKSNEQQAQTNTQLTNISRTLDGQTQLENADRVGVGFSNLRITSQAGLF</sequence>
<evidence type="ECO:0000313" key="3">
    <source>
        <dbReference type="Proteomes" id="UP000003835"/>
    </source>
</evidence>
<dbReference type="STRING" id="118168.MC7420_4134"/>
<feature type="chain" id="PRO_5002827644" description="P-type conjugative transfer protein TrbJ" evidence="1">
    <location>
        <begin position="27"/>
        <end position="237"/>
    </location>
</feature>
<dbReference type="Proteomes" id="UP000003835">
    <property type="component" value="Unassembled WGS sequence"/>
</dbReference>
<reference evidence="2 3" key="1">
    <citation type="submission" date="2008-07" db="EMBL/GenBank/DDBJ databases">
        <authorList>
            <person name="Tandeau de Marsac N."/>
            <person name="Ferriera S."/>
            <person name="Johnson J."/>
            <person name="Kravitz S."/>
            <person name="Beeson K."/>
            <person name="Sutton G."/>
            <person name="Rogers Y.-H."/>
            <person name="Friedman R."/>
            <person name="Frazier M."/>
            <person name="Venter J.C."/>
        </authorList>
    </citation>
    <scope>NUCLEOTIDE SEQUENCE [LARGE SCALE GENOMIC DNA]</scope>
    <source>
        <strain evidence="2 3">PCC 7420</strain>
    </source>
</reference>
<dbReference type="eggNOG" id="ENOG5032X5V">
    <property type="taxonomic scope" value="Bacteria"/>
</dbReference>
<name>B4VV09_9CYAN</name>
<dbReference type="HOGENOM" id="CLU_102547_0_0_3"/>
<evidence type="ECO:0000256" key="1">
    <source>
        <dbReference type="SAM" id="SignalP"/>
    </source>
</evidence>
<dbReference type="EMBL" id="DS989854">
    <property type="protein sequence ID" value="EDX74149.1"/>
    <property type="molecule type" value="Genomic_DNA"/>
</dbReference>
<accession>B4VV09</accession>
<evidence type="ECO:0000313" key="2">
    <source>
        <dbReference type="EMBL" id="EDX74149.1"/>
    </source>
</evidence>
<feature type="signal peptide" evidence="1">
    <location>
        <begin position="1"/>
        <end position="26"/>
    </location>
</feature>
<keyword evidence="3" id="KW-1185">Reference proteome</keyword>
<dbReference type="AlphaFoldDB" id="B4VV09"/>
<gene>
    <name evidence="2" type="ORF">MC7420_4134</name>
</gene>
<protein>
    <recommendedName>
        <fullName evidence="4">P-type conjugative transfer protein TrbJ</fullName>
    </recommendedName>
</protein>
<dbReference type="RefSeq" id="WP_006102454.1">
    <property type="nucleotide sequence ID" value="NZ_DS989854.1"/>
</dbReference>